<evidence type="ECO:0000256" key="1">
    <source>
        <dbReference type="ARBA" id="ARBA00005641"/>
    </source>
</evidence>
<evidence type="ECO:0000313" key="8">
    <source>
        <dbReference type="Proteomes" id="UP000826271"/>
    </source>
</evidence>
<evidence type="ECO:0000256" key="5">
    <source>
        <dbReference type="SAM" id="SignalP"/>
    </source>
</evidence>
<dbReference type="SUPFAM" id="SSF50370">
    <property type="entry name" value="Ricin B-like lectins"/>
    <property type="match status" value="1"/>
</dbReference>
<dbReference type="SUPFAM" id="SSF51445">
    <property type="entry name" value="(Trans)glycosidases"/>
    <property type="match status" value="1"/>
</dbReference>
<evidence type="ECO:0000256" key="4">
    <source>
        <dbReference type="RuleBase" id="RU361153"/>
    </source>
</evidence>
<protein>
    <recommendedName>
        <fullName evidence="6">Glycoside hydrolase family 5 domain-containing protein</fullName>
    </recommendedName>
</protein>
<dbReference type="InterPro" id="IPR001547">
    <property type="entry name" value="Glyco_hydro_5"/>
</dbReference>
<name>A0AAV6WVJ7_9LAMI</name>
<dbReference type="EMBL" id="WHWC01000010">
    <property type="protein sequence ID" value="KAG8375041.1"/>
    <property type="molecule type" value="Genomic_DNA"/>
</dbReference>
<dbReference type="PANTHER" id="PTHR31263">
    <property type="entry name" value="CELLULASE FAMILY PROTEIN (AFU_ORTHOLOGUE AFUA_5G14560)"/>
    <property type="match status" value="1"/>
</dbReference>
<keyword evidence="5" id="KW-0732">Signal</keyword>
<feature type="domain" description="Glycoside hydrolase family 5" evidence="6">
    <location>
        <begin position="65"/>
        <end position="347"/>
    </location>
</feature>
<organism evidence="7 8">
    <name type="scientific">Buddleja alternifolia</name>
    <dbReference type="NCBI Taxonomy" id="168488"/>
    <lineage>
        <taxon>Eukaryota</taxon>
        <taxon>Viridiplantae</taxon>
        <taxon>Streptophyta</taxon>
        <taxon>Embryophyta</taxon>
        <taxon>Tracheophyta</taxon>
        <taxon>Spermatophyta</taxon>
        <taxon>Magnoliopsida</taxon>
        <taxon>eudicotyledons</taxon>
        <taxon>Gunneridae</taxon>
        <taxon>Pentapetalae</taxon>
        <taxon>asterids</taxon>
        <taxon>lamiids</taxon>
        <taxon>Lamiales</taxon>
        <taxon>Scrophulariaceae</taxon>
        <taxon>Buddlejeae</taxon>
        <taxon>Buddleja</taxon>
    </lineage>
</organism>
<keyword evidence="2 4" id="KW-0378">Hydrolase</keyword>
<comment type="caution">
    <text evidence="7">The sequence shown here is derived from an EMBL/GenBank/DDBJ whole genome shotgun (WGS) entry which is preliminary data.</text>
</comment>
<dbReference type="Proteomes" id="UP000826271">
    <property type="component" value="Unassembled WGS sequence"/>
</dbReference>
<keyword evidence="3 4" id="KW-0326">Glycosidase</keyword>
<reference evidence="7" key="1">
    <citation type="submission" date="2019-10" db="EMBL/GenBank/DDBJ databases">
        <authorList>
            <person name="Zhang R."/>
            <person name="Pan Y."/>
            <person name="Wang J."/>
            <person name="Ma R."/>
            <person name="Yu S."/>
        </authorList>
    </citation>
    <scope>NUCLEOTIDE SEQUENCE</scope>
    <source>
        <strain evidence="7">LA-IB0</strain>
        <tissue evidence="7">Leaf</tissue>
    </source>
</reference>
<dbReference type="Pfam" id="PF00150">
    <property type="entry name" value="Cellulase"/>
    <property type="match status" value="1"/>
</dbReference>
<dbReference type="GO" id="GO:0004553">
    <property type="term" value="F:hydrolase activity, hydrolyzing O-glycosyl compounds"/>
    <property type="evidence" value="ECO:0007669"/>
    <property type="project" value="InterPro"/>
</dbReference>
<dbReference type="PANTHER" id="PTHR31263:SF68">
    <property type="entry name" value="GLYCOSIDE HYDROLASE FAMILY 5 DOMAIN-CONTAINING PROTEIN"/>
    <property type="match status" value="1"/>
</dbReference>
<evidence type="ECO:0000256" key="2">
    <source>
        <dbReference type="ARBA" id="ARBA00022801"/>
    </source>
</evidence>
<feature type="chain" id="PRO_5043338957" description="Glycoside hydrolase family 5 domain-containing protein" evidence="5">
    <location>
        <begin position="24"/>
        <end position="535"/>
    </location>
</feature>
<dbReference type="Gene3D" id="3.20.20.80">
    <property type="entry name" value="Glycosidases"/>
    <property type="match status" value="1"/>
</dbReference>
<evidence type="ECO:0000259" key="6">
    <source>
        <dbReference type="Pfam" id="PF00150"/>
    </source>
</evidence>
<sequence length="535" mass="60454">MTIKNYLAIFLFLFLQITSLCNSLTLSTSSRYIVNHATGKRVKLACVNWASHLEPMIAEGLEKKPLKYIAIQITKSGFNCVRFTWATYMFTRPDYYNLKVSQSLDKYGLESAKAGIARNNPQLLNMNVVEVHNAVVTELGRNKLMVVLDNHVSQPKWCCSGRDGNGFFGDASFNPNEWLQGLTQVARTYKGNPAVVGMSMRNELRGDHQNEADWYKYMQDGATRIHRENPDFLVIISGLHYDTILGFLKTKPLQINLNNKLVFEAHWYSYGFPADKWTSQTNHLCASVTQNARDNYLFLLTGNNSFPLFLSEFGIDQRGANEADNRYISCLLATMAENDVDWALWTFHGSYILREEKVNLEEFYGVIDFNWDRPRNPSFLGRLQLVRQINQDPKSNQPIYYVMFHPLSGQCVQIGKTNIVLADCKTVTRWDQHQDGGPIKLMGKPQCLGVSRDGAPARVSNDCSNNGSKWKFASSSGLHLAAQDGEGKYLCLEKNASDGKLVTKKCLCVGDNLVDFPSCAQNPQVQWFKLVPANV</sequence>
<keyword evidence="8" id="KW-1185">Reference proteome</keyword>
<evidence type="ECO:0000256" key="3">
    <source>
        <dbReference type="ARBA" id="ARBA00023295"/>
    </source>
</evidence>
<dbReference type="InterPro" id="IPR017853">
    <property type="entry name" value="GH"/>
</dbReference>
<proteinExistence type="inferred from homology"/>
<dbReference type="InterPro" id="IPR035992">
    <property type="entry name" value="Ricin_B-like_lectins"/>
</dbReference>
<gene>
    <name evidence="7" type="ORF">BUALT_Bualt10G0058400</name>
</gene>
<dbReference type="AlphaFoldDB" id="A0AAV6WVJ7"/>
<dbReference type="GO" id="GO:0000272">
    <property type="term" value="P:polysaccharide catabolic process"/>
    <property type="evidence" value="ECO:0007669"/>
    <property type="project" value="InterPro"/>
</dbReference>
<evidence type="ECO:0000313" key="7">
    <source>
        <dbReference type="EMBL" id="KAG8375041.1"/>
    </source>
</evidence>
<accession>A0AAV6WVJ7</accession>
<feature type="signal peptide" evidence="5">
    <location>
        <begin position="1"/>
        <end position="23"/>
    </location>
</feature>
<comment type="similarity">
    <text evidence="1 4">Belongs to the glycosyl hydrolase 5 (cellulase A) family.</text>
</comment>